<evidence type="ECO:0000313" key="8">
    <source>
        <dbReference type="EMBL" id="KAF2971335.1"/>
    </source>
</evidence>
<dbReference type="Pfam" id="PF20684">
    <property type="entry name" value="Fung_rhodopsin"/>
    <property type="match status" value="1"/>
</dbReference>
<evidence type="ECO:0000256" key="4">
    <source>
        <dbReference type="ARBA" id="ARBA00023136"/>
    </source>
</evidence>
<feature type="transmembrane region" description="Helical" evidence="6">
    <location>
        <begin position="281"/>
        <end position="303"/>
    </location>
</feature>
<evidence type="ECO:0000256" key="3">
    <source>
        <dbReference type="ARBA" id="ARBA00022989"/>
    </source>
</evidence>
<evidence type="ECO:0000256" key="5">
    <source>
        <dbReference type="ARBA" id="ARBA00038359"/>
    </source>
</evidence>
<feature type="transmembrane region" description="Helical" evidence="6">
    <location>
        <begin position="222"/>
        <end position="240"/>
    </location>
</feature>
<organism evidence="8 9">
    <name type="scientific">Xylaria multiplex</name>
    <dbReference type="NCBI Taxonomy" id="323545"/>
    <lineage>
        <taxon>Eukaryota</taxon>
        <taxon>Fungi</taxon>
        <taxon>Dikarya</taxon>
        <taxon>Ascomycota</taxon>
        <taxon>Pezizomycotina</taxon>
        <taxon>Sordariomycetes</taxon>
        <taxon>Xylariomycetidae</taxon>
        <taxon>Xylariales</taxon>
        <taxon>Xylariaceae</taxon>
        <taxon>Xylaria</taxon>
    </lineage>
</organism>
<feature type="transmembrane region" description="Helical" evidence="6">
    <location>
        <begin position="20"/>
        <end position="38"/>
    </location>
</feature>
<accession>A0A7C8MYK2</accession>
<keyword evidence="9" id="KW-1185">Reference proteome</keyword>
<feature type="transmembrane region" description="Helical" evidence="6">
    <location>
        <begin position="102"/>
        <end position="128"/>
    </location>
</feature>
<protein>
    <recommendedName>
        <fullName evidence="7">Rhodopsin domain-containing protein</fullName>
    </recommendedName>
</protein>
<evidence type="ECO:0000256" key="1">
    <source>
        <dbReference type="ARBA" id="ARBA00004141"/>
    </source>
</evidence>
<dbReference type="PANTHER" id="PTHR33048:SF47">
    <property type="entry name" value="INTEGRAL MEMBRANE PROTEIN-RELATED"/>
    <property type="match status" value="1"/>
</dbReference>
<dbReference type="Proteomes" id="UP000481858">
    <property type="component" value="Unassembled WGS sequence"/>
</dbReference>
<dbReference type="InParanoid" id="A0A7C8MYK2"/>
<comment type="caution">
    <text evidence="8">The sequence shown here is derived from an EMBL/GenBank/DDBJ whole genome shotgun (WGS) entry which is preliminary data.</text>
</comment>
<keyword evidence="3 6" id="KW-1133">Transmembrane helix</keyword>
<evidence type="ECO:0000256" key="2">
    <source>
        <dbReference type="ARBA" id="ARBA00022692"/>
    </source>
</evidence>
<evidence type="ECO:0000259" key="7">
    <source>
        <dbReference type="Pfam" id="PF20684"/>
    </source>
</evidence>
<proteinExistence type="inferred from homology"/>
<feature type="transmembrane region" description="Helical" evidence="6">
    <location>
        <begin position="197"/>
        <end position="215"/>
    </location>
</feature>
<dbReference type="InterPro" id="IPR052337">
    <property type="entry name" value="SAT4-like"/>
</dbReference>
<keyword evidence="2 6" id="KW-0812">Transmembrane</keyword>
<comment type="similarity">
    <text evidence="5">Belongs to the SAT4 family.</text>
</comment>
<dbReference type="OrthoDB" id="444631at2759"/>
<gene>
    <name evidence="8" type="ORF">GQX73_g2193</name>
</gene>
<reference evidence="8 9" key="1">
    <citation type="submission" date="2019-12" db="EMBL/GenBank/DDBJ databases">
        <title>Draft genome sequence of the ascomycete Xylaria multiplex DSM 110363.</title>
        <authorList>
            <person name="Buettner E."/>
            <person name="Kellner H."/>
        </authorList>
    </citation>
    <scope>NUCLEOTIDE SEQUENCE [LARGE SCALE GENOMIC DNA]</scope>
    <source>
        <strain evidence="8 9">DSM 110363</strain>
    </source>
</reference>
<dbReference type="GO" id="GO:0016020">
    <property type="term" value="C:membrane"/>
    <property type="evidence" value="ECO:0007669"/>
    <property type="project" value="UniProtKB-SubCell"/>
</dbReference>
<dbReference type="PANTHER" id="PTHR33048">
    <property type="entry name" value="PTH11-LIKE INTEGRAL MEMBRANE PROTEIN (AFU_ORTHOLOGUE AFUA_5G11245)"/>
    <property type="match status" value="1"/>
</dbReference>
<keyword evidence="4 6" id="KW-0472">Membrane</keyword>
<name>A0A7C8MYK2_9PEZI</name>
<feature type="transmembrane region" description="Helical" evidence="6">
    <location>
        <begin position="140"/>
        <end position="160"/>
    </location>
</feature>
<dbReference type="AlphaFoldDB" id="A0A7C8MYK2"/>
<comment type="subcellular location">
    <subcellularLocation>
        <location evidence="1">Membrane</location>
        <topology evidence="1">Multi-pass membrane protein</topology>
    </subcellularLocation>
</comment>
<evidence type="ECO:0000313" key="9">
    <source>
        <dbReference type="Proteomes" id="UP000481858"/>
    </source>
</evidence>
<dbReference type="EMBL" id="WUBL01000014">
    <property type="protein sequence ID" value="KAF2971335.1"/>
    <property type="molecule type" value="Genomic_DNA"/>
</dbReference>
<feature type="transmembrane region" description="Helical" evidence="6">
    <location>
        <begin position="58"/>
        <end position="82"/>
    </location>
</feature>
<dbReference type="InterPro" id="IPR049326">
    <property type="entry name" value="Rhodopsin_dom_fungi"/>
</dbReference>
<evidence type="ECO:0000256" key="6">
    <source>
        <dbReference type="SAM" id="Phobius"/>
    </source>
</evidence>
<feature type="domain" description="Rhodopsin" evidence="7">
    <location>
        <begin position="38"/>
        <end position="240"/>
    </location>
</feature>
<sequence length="304" mass="34039">MSSSMTQRPLYDTLHVTERTFVGAIWGGAAFAFIFVAIRLYSRFTGPRRLFWDDGFIIFAWTLSLLSAILWHFVSPYLYAYFEVTSGLSPPGPLFVLHTEQYYTGQLIVLIFFYTGLWSVKFSFLMFFRRLGKNVDKRRYLWWAALAVTIATYLVCIGTIQYKCLARPLEEIIAHCSSDTDIDFTLITLKVNTTLDVLTDVIIMTIPISLIWNVQIRLAKKLALIGIFSLVLVTISFAILGRPDRLEYGIDLPSASHPVIASTVPAGRPSASYPIGGTGKVVANVVAAIKLKGVIVALLVVYFQ</sequence>